<organism evidence="2 3">
    <name type="scientific">Aedes albopictus</name>
    <name type="common">Asian tiger mosquito</name>
    <name type="synonym">Stegomyia albopicta</name>
    <dbReference type="NCBI Taxonomy" id="7160"/>
    <lineage>
        <taxon>Eukaryota</taxon>
        <taxon>Metazoa</taxon>
        <taxon>Ecdysozoa</taxon>
        <taxon>Arthropoda</taxon>
        <taxon>Hexapoda</taxon>
        <taxon>Insecta</taxon>
        <taxon>Pterygota</taxon>
        <taxon>Neoptera</taxon>
        <taxon>Endopterygota</taxon>
        <taxon>Diptera</taxon>
        <taxon>Nematocera</taxon>
        <taxon>Culicoidea</taxon>
        <taxon>Culicidae</taxon>
        <taxon>Culicinae</taxon>
        <taxon>Aedini</taxon>
        <taxon>Aedes</taxon>
        <taxon>Stegomyia</taxon>
    </lineage>
</organism>
<reference evidence="3" key="1">
    <citation type="journal article" date="2015" name="Proc. Natl. Acad. Sci. U.S.A.">
        <title>Genome sequence of the Asian Tiger mosquito, Aedes albopictus, reveals insights into its biology, genetics, and evolution.</title>
        <authorList>
            <person name="Chen X.G."/>
            <person name="Jiang X."/>
            <person name="Gu J."/>
            <person name="Xu M."/>
            <person name="Wu Y."/>
            <person name="Deng Y."/>
            <person name="Zhang C."/>
            <person name="Bonizzoni M."/>
            <person name="Dermauw W."/>
            <person name="Vontas J."/>
            <person name="Armbruster P."/>
            <person name="Huang X."/>
            <person name="Yang Y."/>
            <person name="Zhang H."/>
            <person name="He W."/>
            <person name="Peng H."/>
            <person name="Liu Y."/>
            <person name="Wu K."/>
            <person name="Chen J."/>
            <person name="Lirakis M."/>
            <person name="Topalis P."/>
            <person name="Van Leeuwen T."/>
            <person name="Hall A.B."/>
            <person name="Jiang X."/>
            <person name="Thorpe C."/>
            <person name="Mueller R.L."/>
            <person name="Sun C."/>
            <person name="Waterhouse R.M."/>
            <person name="Yan G."/>
            <person name="Tu Z.J."/>
            <person name="Fang X."/>
            <person name="James A.A."/>
        </authorList>
    </citation>
    <scope>NUCLEOTIDE SEQUENCE [LARGE SCALE GENOMIC DNA]</scope>
    <source>
        <strain evidence="3">Foshan</strain>
    </source>
</reference>
<dbReference type="EnsemblMetazoa" id="AALFPA23_020637.R30469">
    <property type="protein sequence ID" value="AALFPA23_020637.P30469"/>
    <property type="gene ID" value="AALFPA23_020637"/>
</dbReference>
<feature type="region of interest" description="Disordered" evidence="1">
    <location>
        <begin position="218"/>
        <end position="285"/>
    </location>
</feature>
<evidence type="ECO:0000313" key="3">
    <source>
        <dbReference type="Proteomes" id="UP000069940"/>
    </source>
</evidence>
<name>A0ABM1ZQA3_AEDAL</name>
<evidence type="ECO:0000313" key="2">
    <source>
        <dbReference type="EnsemblMetazoa" id="AALFPA23_020637.P30469"/>
    </source>
</evidence>
<reference evidence="2" key="2">
    <citation type="submission" date="2025-05" db="UniProtKB">
        <authorList>
            <consortium name="EnsemblMetazoa"/>
        </authorList>
    </citation>
    <scope>IDENTIFICATION</scope>
    <source>
        <strain evidence="2">Foshan</strain>
    </source>
</reference>
<keyword evidence="3" id="KW-1185">Reference proteome</keyword>
<evidence type="ECO:0000256" key="1">
    <source>
        <dbReference type="SAM" id="MobiDB-lite"/>
    </source>
</evidence>
<dbReference type="GeneID" id="109426124"/>
<dbReference type="Proteomes" id="UP000069940">
    <property type="component" value="Unassembled WGS sequence"/>
</dbReference>
<dbReference type="RefSeq" id="XP_019557104.3">
    <property type="nucleotide sequence ID" value="XM_019701559.3"/>
</dbReference>
<sequence length="331" mass="36781">MFGMNKPKFEHVVNATFELRVYYMCVAEICQNKSFVVSAVFATSDLRGGESFVSFAMEDNFEVLRTLEIGLTDADDHQTLQEDEADETVHDVPGKSSNISDLEFATAVSRLGSVLLTKNQTPQMKKKKSDAVKEIAMHFLVEKGLDLTEKQIIKKVNNMKSRIKTKTDKKATGNKKISLNPGEQIMYNLLGAEDNPAVTKVNYGISVGADKKVLHEHNSNASDEELHPATSTSTTKKVPTSLISSPRNLVALSSAEDMLTPPPPKIKRLKTNGTRPVKSRPEQENLSTAQLHRLVLAKQLEALDQQMRVNTKLETVLDKAEEILNNYITPK</sequence>
<accession>A0ABM1ZQA3</accession>
<protein>
    <submittedName>
        <fullName evidence="2">Uncharacterized protein</fullName>
    </submittedName>
</protein>
<proteinExistence type="predicted"/>